<dbReference type="RefSeq" id="WP_015413977.1">
    <property type="nucleotide sequence ID" value="NC_020409.1"/>
</dbReference>
<dbReference type="PROSITE" id="PS51409">
    <property type="entry name" value="ARGINASE_2"/>
    <property type="match status" value="1"/>
</dbReference>
<proteinExistence type="inferred from homology"/>
<evidence type="ECO:0000313" key="6">
    <source>
        <dbReference type="Proteomes" id="UP000011724"/>
    </source>
</evidence>
<accession>M1WUW3</accession>
<evidence type="ECO:0000256" key="2">
    <source>
        <dbReference type="ARBA" id="ARBA00022723"/>
    </source>
</evidence>
<dbReference type="PANTHER" id="PTHR11358">
    <property type="entry name" value="ARGINASE/AGMATINASE"/>
    <property type="match status" value="1"/>
</dbReference>
<feature type="binding site" evidence="4">
    <location>
        <position position="128"/>
    </location>
    <ligand>
        <name>Mn(2+)</name>
        <dbReference type="ChEBI" id="CHEBI:29035"/>
        <label>1</label>
    </ligand>
</feature>
<feature type="binding site" evidence="4">
    <location>
        <position position="213"/>
    </location>
    <ligand>
        <name>Mn(2+)</name>
        <dbReference type="ChEBI" id="CHEBI:29035"/>
        <label>1</label>
    </ligand>
</feature>
<dbReference type="BioCyc" id="DPIE1322246:BN4_RS03525-MONOMER"/>
<dbReference type="InterPro" id="IPR023696">
    <property type="entry name" value="Ureohydrolase_dom_sf"/>
</dbReference>
<dbReference type="OrthoDB" id="9789727at2"/>
<comment type="cofactor">
    <cofactor evidence="4">
        <name>Mn(2+)</name>
        <dbReference type="ChEBI" id="CHEBI:29035"/>
    </cofactor>
    <text evidence="4">Binds 2 manganese ions per subunit.</text>
</comment>
<dbReference type="InterPro" id="IPR006035">
    <property type="entry name" value="Ureohydrolase"/>
</dbReference>
<name>M1WUW3_PSEP2</name>
<evidence type="ECO:0000256" key="3">
    <source>
        <dbReference type="ARBA" id="ARBA00022801"/>
    </source>
</evidence>
<dbReference type="Gene3D" id="3.40.800.10">
    <property type="entry name" value="Ureohydrolase domain"/>
    <property type="match status" value="1"/>
</dbReference>
<protein>
    <submittedName>
        <fullName evidence="5">Agmatinase</fullName>
    </submittedName>
</protein>
<dbReference type="GO" id="GO:0033389">
    <property type="term" value="P:putrescine biosynthetic process from arginine, via agmatine"/>
    <property type="evidence" value="ECO:0007669"/>
    <property type="project" value="TreeGrafter"/>
</dbReference>
<dbReference type="InterPro" id="IPR005925">
    <property type="entry name" value="Agmatinase-rel"/>
</dbReference>
<feature type="binding site" evidence="4">
    <location>
        <position position="105"/>
    </location>
    <ligand>
        <name>Mn(2+)</name>
        <dbReference type="ChEBI" id="CHEBI:29035"/>
        <label>1</label>
    </ligand>
</feature>
<dbReference type="HOGENOM" id="CLU_039478_0_2_7"/>
<dbReference type="Proteomes" id="UP000011724">
    <property type="component" value="Chromosome"/>
</dbReference>
<gene>
    <name evidence="5" type="ordered locus">BN4_10686</name>
</gene>
<feature type="binding site" evidence="4">
    <location>
        <position position="132"/>
    </location>
    <ligand>
        <name>Mn(2+)</name>
        <dbReference type="ChEBI" id="CHEBI:29035"/>
        <label>1</label>
    </ligand>
</feature>
<dbReference type="eggNOG" id="COG0010">
    <property type="taxonomic scope" value="Bacteria"/>
</dbReference>
<dbReference type="CDD" id="cd11593">
    <property type="entry name" value="Agmatinase-like_2"/>
    <property type="match status" value="1"/>
</dbReference>
<feature type="binding site" evidence="4">
    <location>
        <position position="130"/>
    </location>
    <ligand>
        <name>Mn(2+)</name>
        <dbReference type="ChEBI" id="CHEBI:29035"/>
        <label>1</label>
    </ligand>
</feature>
<dbReference type="KEGG" id="dpi:BN4_10686"/>
<evidence type="ECO:0000256" key="1">
    <source>
        <dbReference type="ARBA" id="ARBA00009227"/>
    </source>
</evidence>
<sequence length="284" mass="30788">MASHFLAGEIQNAKPENATFHVIPVPLEASVSYGAGTAAGPEGILTASRQLELWDGTSVPANFGIHTADPVDCSGKIAKTLDRIEDAVAYALECEAMPLVLGGEHTVTLGALRGMKQARRKFGVVQFDAHADLRDTYEGSPYSHACVMRRATEDLNIPVFQIGVRALCEEEAVYRQKNEIPHLDARQLHLKGIPTHILPSDFPDRIYISFDVDGLDPSVIRSTGTPVPGGLNWHNTLTLLERILENRTLIGADVVELAPQSGDHASDFAAAQLVYTLLGLYETP</sequence>
<evidence type="ECO:0000313" key="5">
    <source>
        <dbReference type="EMBL" id="CCH47923.1"/>
    </source>
</evidence>
<keyword evidence="2 4" id="KW-0479">Metal-binding</keyword>
<keyword evidence="4" id="KW-0464">Manganese</keyword>
<dbReference type="GO" id="GO:0008783">
    <property type="term" value="F:agmatinase activity"/>
    <property type="evidence" value="ECO:0007669"/>
    <property type="project" value="TreeGrafter"/>
</dbReference>
<dbReference type="PIRSF" id="PIRSF036979">
    <property type="entry name" value="Arginase"/>
    <property type="match status" value="1"/>
</dbReference>
<keyword evidence="6" id="KW-1185">Reference proteome</keyword>
<dbReference type="GO" id="GO:0046872">
    <property type="term" value="F:metal ion binding"/>
    <property type="evidence" value="ECO:0007669"/>
    <property type="project" value="UniProtKB-KW"/>
</dbReference>
<reference evidence="6" key="2">
    <citation type="journal article" date="2013" name="Stand. Genomic Sci.">
        <title>Complete genome sequence of Desulfocapsa sulfexigens, a marine deltaproteobacterium specialized in disproportionating inorganic sulfur compounds.</title>
        <authorList>
            <person name="Finster K.W."/>
            <person name="Kjeldsen K.U."/>
            <person name="Kube M."/>
            <person name="Reinhardt R."/>
            <person name="Mussmann M."/>
            <person name="Amann R."/>
            <person name="Schreiber L."/>
        </authorList>
    </citation>
    <scope>NUCLEOTIDE SEQUENCE [LARGE SCALE GENOMIC DNA]</scope>
    <source>
        <strain evidence="6">DSM 10523 / SB164P1</strain>
    </source>
</reference>
<evidence type="ECO:0000256" key="4">
    <source>
        <dbReference type="PIRSR" id="PIRSR036979-1"/>
    </source>
</evidence>
<dbReference type="PATRIC" id="fig|879567.3.peg.709"/>
<dbReference type="SUPFAM" id="SSF52768">
    <property type="entry name" value="Arginase/deacetylase"/>
    <property type="match status" value="1"/>
</dbReference>
<dbReference type="Pfam" id="PF00491">
    <property type="entry name" value="Arginase"/>
    <property type="match status" value="1"/>
</dbReference>
<dbReference type="STRING" id="1322246.BN4_10686"/>
<dbReference type="EMBL" id="FO203427">
    <property type="protein sequence ID" value="CCH47923.1"/>
    <property type="molecule type" value="Genomic_DNA"/>
</dbReference>
<comment type="similarity">
    <text evidence="1">Belongs to the arginase family. Agmatinase subfamily.</text>
</comment>
<dbReference type="AlphaFoldDB" id="M1WUW3"/>
<dbReference type="PANTHER" id="PTHR11358:SF26">
    <property type="entry name" value="GUANIDINO ACID HYDROLASE, MITOCHONDRIAL"/>
    <property type="match status" value="1"/>
</dbReference>
<feature type="binding site" evidence="4">
    <location>
        <position position="211"/>
    </location>
    <ligand>
        <name>Mn(2+)</name>
        <dbReference type="ChEBI" id="CHEBI:29035"/>
        <label>1</label>
    </ligand>
</feature>
<reference evidence="5 6" key="1">
    <citation type="journal article" date="2013" name="PLoS ONE">
        <title>The first genomic and proteomic characterization of a deep-sea sulfate reducer: insights into the piezophilic lifestyle of Desulfovibrio piezophilus.</title>
        <authorList>
            <person name="Pradel N."/>
            <person name="Ji B."/>
            <person name="Gimenez G."/>
            <person name="Talla E."/>
            <person name="Lenoble P."/>
            <person name="Garel M."/>
            <person name="Tamburini C."/>
            <person name="Fourquet P."/>
            <person name="Lebrun R."/>
            <person name="Bertin P."/>
            <person name="Denis Y."/>
            <person name="Pophillat M."/>
            <person name="Barbe V."/>
            <person name="Ollivier B."/>
            <person name="Dolla A."/>
        </authorList>
    </citation>
    <scope>NUCLEOTIDE SEQUENCE [LARGE SCALE GENOMIC DNA]</scope>
    <source>
        <strain evidence="6">DSM 10523 / SB164P1</strain>
    </source>
</reference>
<dbReference type="NCBIfam" id="TIGR01230">
    <property type="entry name" value="agmatinase"/>
    <property type="match status" value="1"/>
</dbReference>
<keyword evidence="3" id="KW-0378">Hydrolase</keyword>
<organism evidence="5 6">
    <name type="scientific">Pseudodesulfovibrio piezophilus (strain DSM 21447 / JCM 15486 / C1TLV30)</name>
    <name type="common">Desulfovibrio piezophilus</name>
    <dbReference type="NCBI Taxonomy" id="1322246"/>
    <lineage>
        <taxon>Bacteria</taxon>
        <taxon>Pseudomonadati</taxon>
        <taxon>Thermodesulfobacteriota</taxon>
        <taxon>Desulfovibrionia</taxon>
        <taxon>Desulfovibrionales</taxon>
        <taxon>Desulfovibrionaceae</taxon>
    </lineage>
</organism>